<evidence type="ECO:0000313" key="1">
    <source>
        <dbReference type="EMBL" id="DAE03174.1"/>
    </source>
</evidence>
<proteinExistence type="predicted"/>
<name>A0A8S5P7V2_9CAUD</name>
<accession>A0A8S5P7V2</accession>
<reference evidence="1" key="1">
    <citation type="journal article" date="2021" name="Proc. Natl. Acad. Sci. U.S.A.">
        <title>A Catalog of Tens of Thousands of Viruses from Human Metagenomes Reveals Hidden Associations with Chronic Diseases.</title>
        <authorList>
            <person name="Tisza M.J."/>
            <person name="Buck C.B."/>
        </authorList>
    </citation>
    <scope>NUCLEOTIDE SEQUENCE</scope>
    <source>
        <strain evidence="1">CtU7u6</strain>
    </source>
</reference>
<sequence length="36" mass="4153">MLITALMPVSVIVIRIIQSVIRMLIMVHLKFLFVLT</sequence>
<organism evidence="1">
    <name type="scientific">Podoviridae sp. ctU7u6</name>
    <dbReference type="NCBI Taxonomy" id="2825252"/>
    <lineage>
        <taxon>Viruses</taxon>
        <taxon>Duplodnaviria</taxon>
        <taxon>Heunggongvirae</taxon>
        <taxon>Uroviricota</taxon>
        <taxon>Caudoviricetes</taxon>
    </lineage>
</organism>
<dbReference type="EMBL" id="BK015359">
    <property type="protein sequence ID" value="DAE03174.1"/>
    <property type="molecule type" value="Genomic_DNA"/>
</dbReference>
<protein>
    <submittedName>
        <fullName evidence="1">Uncharacterized protein</fullName>
    </submittedName>
</protein>